<feature type="region of interest" description="Disordered" evidence="2">
    <location>
        <begin position="366"/>
        <end position="424"/>
    </location>
</feature>
<dbReference type="Gene3D" id="3.60.40.10">
    <property type="entry name" value="PPM-type phosphatase domain"/>
    <property type="match status" value="1"/>
</dbReference>
<reference evidence="3" key="1">
    <citation type="submission" date="2009-08" db="EMBL/GenBank/DDBJ databases">
        <title>Annotation of Salpingoeca rosetta.</title>
        <authorList>
            <consortium name="The Broad Institute Genome Sequencing Platform"/>
            <person name="Russ C."/>
            <person name="Cuomo C."/>
            <person name="Burger G."/>
            <person name="Gray M.W."/>
            <person name="Holland P.W.H."/>
            <person name="King N."/>
            <person name="Lang F.B.F."/>
            <person name="Roger A.J."/>
            <person name="Ruiz-Trillo I."/>
            <person name="Young S.K."/>
            <person name="Zeng Q."/>
            <person name="Gargeya S."/>
            <person name="Alvarado L."/>
            <person name="Berlin A."/>
            <person name="Chapman S.B."/>
            <person name="Chen Z."/>
            <person name="Freedman E."/>
            <person name="Gellesch M."/>
            <person name="Goldberg J."/>
            <person name="Griggs A."/>
            <person name="Gujja S."/>
            <person name="Heilman E."/>
            <person name="Heiman D."/>
            <person name="Howarth C."/>
            <person name="Mehta T."/>
            <person name="Neiman D."/>
            <person name="Pearson M."/>
            <person name="Roberts A."/>
            <person name="Saif S."/>
            <person name="Shea T."/>
            <person name="Shenoy N."/>
            <person name="Sisk P."/>
            <person name="Stolte C."/>
            <person name="Sykes S."/>
            <person name="White J."/>
            <person name="Yandava C."/>
            <person name="Haas B."/>
            <person name="Nusbaum C."/>
            <person name="Birren B."/>
        </authorList>
    </citation>
    <scope>NUCLEOTIDE SEQUENCE</scope>
    <source>
        <strain evidence="3">ATCC 50818</strain>
    </source>
</reference>
<dbReference type="InParanoid" id="F2U2A0"/>
<name>F2U2A0_SALR5</name>
<evidence type="ECO:0000313" key="3">
    <source>
        <dbReference type="EMBL" id="EGD81752.1"/>
    </source>
</evidence>
<evidence type="ECO:0008006" key="5">
    <source>
        <dbReference type="Google" id="ProtNLM"/>
    </source>
</evidence>
<gene>
    <name evidence="3" type="ORF">PTSG_02464</name>
</gene>
<dbReference type="Proteomes" id="UP000007799">
    <property type="component" value="Unassembled WGS sequence"/>
</dbReference>
<dbReference type="AlphaFoldDB" id="F2U2A0"/>
<protein>
    <recommendedName>
        <fullName evidence="5">PPM-type phosphatase domain-containing protein</fullName>
    </recommendedName>
</protein>
<dbReference type="OrthoDB" id="10638873at2759"/>
<feature type="compositionally biased region" description="Low complexity" evidence="2">
    <location>
        <begin position="374"/>
        <end position="390"/>
    </location>
</feature>
<evidence type="ECO:0000313" key="4">
    <source>
        <dbReference type="Proteomes" id="UP000007799"/>
    </source>
</evidence>
<keyword evidence="1" id="KW-0175">Coiled coil</keyword>
<evidence type="ECO:0000256" key="2">
    <source>
        <dbReference type="SAM" id="MobiDB-lite"/>
    </source>
</evidence>
<dbReference type="GeneID" id="16077548"/>
<feature type="compositionally biased region" description="Gly residues" evidence="2">
    <location>
        <begin position="410"/>
        <end position="424"/>
    </location>
</feature>
<organism evidence="3 4">
    <name type="scientific">Salpingoeca rosetta (strain ATCC 50818 / BSB-021)</name>
    <dbReference type="NCBI Taxonomy" id="946362"/>
    <lineage>
        <taxon>Eukaryota</taxon>
        <taxon>Choanoflagellata</taxon>
        <taxon>Craspedida</taxon>
        <taxon>Salpingoecidae</taxon>
        <taxon>Salpingoeca</taxon>
    </lineage>
</organism>
<dbReference type="EMBL" id="GL832959">
    <property type="protein sequence ID" value="EGD81752.1"/>
    <property type="molecule type" value="Genomic_DNA"/>
</dbReference>
<evidence type="ECO:0000256" key="1">
    <source>
        <dbReference type="SAM" id="Coils"/>
    </source>
</evidence>
<proteinExistence type="predicted"/>
<keyword evidence="4" id="KW-1185">Reference proteome</keyword>
<dbReference type="SUPFAM" id="SSF81606">
    <property type="entry name" value="PP2C-like"/>
    <property type="match status" value="1"/>
</dbReference>
<dbReference type="KEGG" id="sre:PTSG_02464"/>
<feature type="region of interest" description="Disordered" evidence="2">
    <location>
        <begin position="1"/>
        <end position="26"/>
    </location>
</feature>
<sequence>MEWMKAVLRKGPSPTSDTPPAPTEDELVQDEEGYPVILSTEREFLASQGLMIGQNGAALYHGTTSPPKYYDFLYKLPTGINMDRGGFGHARDGTNFGAVFDGVTAGGRVNAYAAQAFAEYALRWLAVHKHRLHQIEGERLHQEVHNLFRQCIAKENNPGGNMQAEGGSATGVIASCHRTQRGRLMLVGATIGDASAIVVDPDGGCRIVSRYQRSCASAKDTGGQLTMCMGVHGDINTFSEPLTEQSIVILTTDGFTDNILQSDFSNIIDVILRAPYFDDDPAMRTSVDSDLSRLPDLRELRQLVGRLESLDSVPCRSMVVRVSNYLKWVTRALHAREQDFYALQIEMRDTTEALLQKQAELKRRKAARLEQDGADAGAGTGAADNADGAGDCTGDGGADQRMNGERINGHAGGDGGDGGDGGGEIAAEEAEVQRMQEKIKSLEVDCARLRQQQKRHRVAGKTDDALIVALRPVWL</sequence>
<dbReference type="RefSeq" id="XP_004996956.1">
    <property type="nucleotide sequence ID" value="XM_004996899.1"/>
</dbReference>
<feature type="coiled-coil region" evidence="1">
    <location>
        <begin position="425"/>
        <end position="452"/>
    </location>
</feature>
<dbReference type="InterPro" id="IPR036457">
    <property type="entry name" value="PPM-type-like_dom_sf"/>
</dbReference>
<accession>F2U2A0</accession>